<dbReference type="PROSITE" id="PS50943">
    <property type="entry name" value="HTH_CROC1"/>
    <property type="match status" value="1"/>
</dbReference>
<dbReference type="EMBL" id="FOEF01000019">
    <property type="protein sequence ID" value="SEP52254.1"/>
    <property type="molecule type" value="Genomic_DNA"/>
</dbReference>
<feature type="domain" description="HTH cro/C1-type" evidence="1">
    <location>
        <begin position="17"/>
        <end position="55"/>
    </location>
</feature>
<evidence type="ECO:0000313" key="2">
    <source>
        <dbReference type="EMBL" id="SEP52254.1"/>
    </source>
</evidence>
<organism evidence="2 3">
    <name type="scientific">Amycolatopsis saalfeldensis</name>
    <dbReference type="NCBI Taxonomy" id="394193"/>
    <lineage>
        <taxon>Bacteria</taxon>
        <taxon>Bacillati</taxon>
        <taxon>Actinomycetota</taxon>
        <taxon>Actinomycetes</taxon>
        <taxon>Pseudonocardiales</taxon>
        <taxon>Pseudonocardiaceae</taxon>
        <taxon>Amycolatopsis</taxon>
    </lineage>
</organism>
<dbReference type="Gene3D" id="1.10.260.40">
    <property type="entry name" value="lambda repressor-like DNA-binding domains"/>
    <property type="match status" value="1"/>
</dbReference>
<dbReference type="Pfam" id="PF13560">
    <property type="entry name" value="HTH_31"/>
    <property type="match status" value="1"/>
</dbReference>
<sequence length="273" mass="30717">MVVPYATPRARALGLELRAAREKRKLGVRELARLLGIAPGFLSNWERGVRLPKPEDVGAVLAHCRIVGEERHRIVEMARGAQETNWLGTSTEGAYLEWEKTATALFAWEPLLVHDLLQTSSYSRIVLRSPGVENVERLVAARLARREVFERGKLAECAVVLGEAALRKRVGGPEVMADQLRYLRSVLEYDHIDLRIMPLDNDYHPGLSGAFSIFDFADLPTIVYEELSNESAHSSSTVRVRHYRSAAKSIKDLSLRGDRARELIDRILRGLVE</sequence>
<dbReference type="Pfam" id="PF19054">
    <property type="entry name" value="DUF5753"/>
    <property type="match status" value="1"/>
</dbReference>
<gene>
    <name evidence="2" type="ORF">SAMN04489732_119136</name>
</gene>
<dbReference type="SUPFAM" id="SSF47413">
    <property type="entry name" value="lambda repressor-like DNA-binding domains"/>
    <property type="match status" value="1"/>
</dbReference>
<proteinExistence type="predicted"/>
<dbReference type="GO" id="GO:0003677">
    <property type="term" value="F:DNA binding"/>
    <property type="evidence" value="ECO:0007669"/>
    <property type="project" value="InterPro"/>
</dbReference>
<evidence type="ECO:0000259" key="1">
    <source>
        <dbReference type="PROSITE" id="PS50943"/>
    </source>
</evidence>
<name>A0A1H8YJ72_9PSEU</name>
<dbReference type="STRING" id="394193.SAMN04489732_119136"/>
<dbReference type="InterPro" id="IPR001387">
    <property type="entry name" value="Cro/C1-type_HTH"/>
</dbReference>
<protein>
    <submittedName>
        <fullName evidence="2">Helix-turn-helix domain-containing protein</fullName>
    </submittedName>
</protein>
<evidence type="ECO:0000313" key="3">
    <source>
        <dbReference type="Proteomes" id="UP000198582"/>
    </source>
</evidence>
<dbReference type="CDD" id="cd00093">
    <property type="entry name" value="HTH_XRE"/>
    <property type="match status" value="1"/>
</dbReference>
<dbReference type="InterPro" id="IPR043917">
    <property type="entry name" value="DUF5753"/>
</dbReference>
<reference evidence="2 3" key="1">
    <citation type="submission" date="2016-10" db="EMBL/GenBank/DDBJ databases">
        <authorList>
            <person name="de Groot N.N."/>
        </authorList>
    </citation>
    <scope>NUCLEOTIDE SEQUENCE [LARGE SCALE GENOMIC DNA]</scope>
    <source>
        <strain evidence="2 3">DSM 44993</strain>
    </source>
</reference>
<dbReference type="InterPro" id="IPR010982">
    <property type="entry name" value="Lambda_DNA-bd_dom_sf"/>
</dbReference>
<dbReference type="SMART" id="SM00530">
    <property type="entry name" value="HTH_XRE"/>
    <property type="match status" value="1"/>
</dbReference>
<accession>A0A1H8YJ72</accession>
<dbReference type="Proteomes" id="UP000198582">
    <property type="component" value="Unassembled WGS sequence"/>
</dbReference>
<keyword evidence="3" id="KW-1185">Reference proteome</keyword>
<dbReference type="OrthoDB" id="3672921at2"/>
<dbReference type="RefSeq" id="WP_091625209.1">
    <property type="nucleotide sequence ID" value="NZ_FOEF01000019.1"/>
</dbReference>
<dbReference type="AlphaFoldDB" id="A0A1H8YJ72"/>